<keyword evidence="1" id="KW-0472">Membrane</keyword>
<dbReference type="EMBL" id="KN823223">
    <property type="protein sequence ID" value="KIO19412.1"/>
    <property type="molecule type" value="Genomic_DNA"/>
</dbReference>
<keyword evidence="1" id="KW-0812">Transmembrane</keyword>
<feature type="transmembrane region" description="Helical" evidence="1">
    <location>
        <begin position="34"/>
        <end position="55"/>
    </location>
</feature>
<evidence type="ECO:0000256" key="1">
    <source>
        <dbReference type="SAM" id="Phobius"/>
    </source>
</evidence>
<dbReference type="Proteomes" id="UP000054248">
    <property type="component" value="Unassembled WGS sequence"/>
</dbReference>
<sequence>MTTSMLWFSFCEARLLPKSSCEFHASMFFCNLPAFLLLCVLCLFCLFYLQCLLHHPSRLYPLRPPQLARQLVCSLFFSFLFLSPKPPN</sequence>
<reference evidence="3" key="2">
    <citation type="submission" date="2015-01" db="EMBL/GenBank/DDBJ databases">
        <title>Evolutionary Origins and Diversification of the Mycorrhizal Mutualists.</title>
        <authorList>
            <consortium name="DOE Joint Genome Institute"/>
            <consortium name="Mycorrhizal Genomics Consortium"/>
            <person name="Kohler A."/>
            <person name="Kuo A."/>
            <person name="Nagy L.G."/>
            <person name="Floudas D."/>
            <person name="Copeland A."/>
            <person name="Barry K.W."/>
            <person name="Cichocki N."/>
            <person name="Veneault-Fourrey C."/>
            <person name="LaButti K."/>
            <person name="Lindquist E.A."/>
            <person name="Lipzen A."/>
            <person name="Lundell T."/>
            <person name="Morin E."/>
            <person name="Murat C."/>
            <person name="Riley R."/>
            <person name="Ohm R."/>
            <person name="Sun H."/>
            <person name="Tunlid A."/>
            <person name="Henrissat B."/>
            <person name="Grigoriev I.V."/>
            <person name="Hibbett D.S."/>
            <person name="Martin F."/>
        </authorList>
    </citation>
    <scope>NUCLEOTIDE SEQUENCE [LARGE SCALE GENOMIC DNA]</scope>
    <source>
        <strain evidence="3">MUT 4182</strain>
    </source>
</reference>
<accession>A0A0C3LD90</accession>
<keyword evidence="3" id="KW-1185">Reference proteome</keyword>
<keyword evidence="1" id="KW-1133">Transmembrane helix</keyword>
<evidence type="ECO:0000313" key="3">
    <source>
        <dbReference type="Proteomes" id="UP000054248"/>
    </source>
</evidence>
<name>A0A0C3LD90_9AGAM</name>
<gene>
    <name evidence="2" type="ORF">M407DRAFT_148102</name>
</gene>
<dbReference type="HOGENOM" id="CLU_2470729_0_0_1"/>
<dbReference type="AlphaFoldDB" id="A0A0C3LD90"/>
<proteinExistence type="predicted"/>
<organism evidence="2 3">
    <name type="scientific">Tulasnella calospora MUT 4182</name>
    <dbReference type="NCBI Taxonomy" id="1051891"/>
    <lineage>
        <taxon>Eukaryota</taxon>
        <taxon>Fungi</taxon>
        <taxon>Dikarya</taxon>
        <taxon>Basidiomycota</taxon>
        <taxon>Agaricomycotina</taxon>
        <taxon>Agaricomycetes</taxon>
        <taxon>Cantharellales</taxon>
        <taxon>Tulasnellaceae</taxon>
        <taxon>Tulasnella</taxon>
    </lineage>
</organism>
<evidence type="ECO:0000313" key="2">
    <source>
        <dbReference type="EMBL" id="KIO19412.1"/>
    </source>
</evidence>
<protein>
    <submittedName>
        <fullName evidence="2">Uncharacterized protein</fullName>
    </submittedName>
</protein>
<reference evidence="2 3" key="1">
    <citation type="submission" date="2014-04" db="EMBL/GenBank/DDBJ databases">
        <authorList>
            <consortium name="DOE Joint Genome Institute"/>
            <person name="Kuo A."/>
            <person name="Girlanda M."/>
            <person name="Perotto S."/>
            <person name="Kohler A."/>
            <person name="Nagy L.G."/>
            <person name="Floudas D."/>
            <person name="Copeland A."/>
            <person name="Barry K.W."/>
            <person name="Cichocki N."/>
            <person name="Veneault-Fourrey C."/>
            <person name="LaButti K."/>
            <person name="Lindquist E.A."/>
            <person name="Lipzen A."/>
            <person name="Lundell T."/>
            <person name="Morin E."/>
            <person name="Murat C."/>
            <person name="Sun H."/>
            <person name="Tunlid A."/>
            <person name="Henrissat B."/>
            <person name="Grigoriev I.V."/>
            <person name="Hibbett D.S."/>
            <person name="Martin F."/>
            <person name="Nordberg H.P."/>
            <person name="Cantor M.N."/>
            <person name="Hua S.X."/>
        </authorList>
    </citation>
    <scope>NUCLEOTIDE SEQUENCE [LARGE SCALE GENOMIC DNA]</scope>
    <source>
        <strain evidence="2 3">MUT 4182</strain>
    </source>
</reference>